<dbReference type="PANTHER" id="PTHR48075">
    <property type="entry name" value="3-HYDROXYACYL-COA DEHYDROGENASE FAMILY PROTEIN"/>
    <property type="match status" value="1"/>
</dbReference>
<evidence type="ECO:0000313" key="12">
    <source>
        <dbReference type="EMBL" id="SMP23276.1"/>
    </source>
</evidence>
<dbReference type="GO" id="GO:0016042">
    <property type="term" value="P:lipid catabolic process"/>
    <property type="evidence" value="ECO:0007669"/>
    <property type="project" value="UniProtKB-KW"/>
</dbReference>
<dbReference type="SUPFAM" id="SSF52096">
    <property type="entry name" value="ClpP/crotonase"/>
    <property type="match status" value="1"/>
</dbReference>
<organism evidence="12 13">
    <name type="scientific">Laceyella tengchongensis</name>
    <dbReference type="NCBI Taxonomy" id="574699"/>
    <lineage>
        <taxon>Bacteria</taxon>
        <taxon>Bacillati</taxon>
        <taxon>Bacillota</taxon>
        <taxon>Bacilli</taxon>
        <taxon>Bacillales</taxon>
        <taxon>Thermoactinomycetaceae</taxon>
        <taxon>Laceyella</taxon>
    </lineage>
</organism>
<feature type="domain" description="3-hydroxyacyl-CoA dehydrogenase NAD binding" evidence="11">
    <location>
        <begin position="6"/>
        <end position="196"/>
    </location>
</feature>
<comment type="pathway">
    <text evidence="1">Lipid metabolism; fatty acid beta-oxidation.</text>
</comment>
<dbReference type="Gene3D" id="1.10.1040.50">
    <property type="match status" value="1"/>
</dbReference>
<dbReference type="InterPro" id="IPR029045">
    <property type="entry name" value="ClpP/crotonase-like_dom_sf"/>
</dbReference>
<evidence type="ECO:0000259" key="10">
    <source>
        <dbReference type="Pfam" id="PF00725"/>
    </source>
</evidence>
<keyword evidence="13" id="KW-1185">Reference proteome</keyword>
<dbReference type="Pfam" id="PF00378">
    <property type="entry name" value="ECH_1"/>
    <property type="match status" value="1"/>
</dbReference>
<sequence>MARIKKAAVLGAGVMGAAIAGHLANVGIPTLLLDIVPRESVESKDKKERNRLAQAGKERLFKEKPAPLYTKDVAALIEIGNMEDDFDRLAEVDWIIEVVVENLAIKQGLYERLEKVWKPGTVVSSNTSGISINKMVEGRREAFRRHFLGTHFFNPPRYMKLLEIIPGNDTDPQIVEEMKHFAEEVLGKGVVLCKDTPNFIANRIGTYGLQITLQAMVDLGMGPDEVDDVTGRAMGRPKSATFRTLDLVGLDTFVHVAGNVHENASDEEEKAAFEVSPVLKQMVEKKWLGEKTGQGFYKKVKTESGKEIHALDLATMEYRPRKKLKTRSLEQAKKAKSLPEQLQALVYADDVAGKLAWTITKKVLLYSAKRLEEIAGDIVSVDQAMKWGFNWDLGPFETWDAIGLVKSVERMKEEGETIPAWVEAWIADGNTRFYEVKEGKRHSFHIGGKWGEVEENEKVISLARLKEQGKLIKGNRGASLIDIGDDIACLELHPLKQAIGADVISMINAAVKEVAANYRGLVISAEAANFCVGANIMMMLMEAQDQNWFELDLMVRQFQNAMGSLRTLDRPVVAAPYGLTLGGGVEMCLPCDRIQAAGETYMGLVEVGVGLIPGGGGNKEMLLRWTEGVDPKDRISLQPLVNHIFMAIGQAKVSTSALEARKYKFLRAYDGITANRDHLVHDAKQVALGLYKSGYQAPKPRMIPVVGETGYNVLKLGAYGLLKSGHISEHDYKIADKLAFVLSGGNVPEGTLVSEQYLLDIEREAFLSLIGEPKTQARMQYMLKKGKPLRN</sequence>
<dbReference type="InterPro" id="IPR006108">
    <property type="entry name" value="3HC_DH_C"/>
</dbReference>
<keyword evidence="5" id="KW-0560">Oxidoreductase</keyword>
<dbReference type="PANTHER" id="PTHR48075:SF7">
    <property type="entry name" value="3-HYDROXYACYL-COA DEHYDROGENASE-RELATED"/>
    <property type="match status" value="1"/>
</dbReference>
<dbReference type="EMBL" id="FXTU01000004">
    <property type="protein sequence ID" value="SMP23276.1"/>
    <property type="molecule type" value="Genomic_DNA"/>
</dbReference>
<dbReference type="Pfam" id="PF00725">
    <property type="entry name" value="3HCDH"/>
    <property type="match status" value="1"/>
</dbReference>
<dbReference type="SUPFAM" id="SSF51735">
    <property type="entry name" value="NAD(P)-binding Rossmann-fold domains"/>
    <property type="match status" value="1"/>
</dbReference>
<evidence type="ECO:0000256" key="1">
    <source>
        <dbReference type="ARBA" id="ARBA00005005"/>
    </source>
</evidence>
<accession>A0AA45WPX8</accession>
<dbReference type="Gene3D" id="3.40.50.720">
    <property type="entry name" value="NAD(P)-binding Rossmann-like Domain"/>
    <property type="match status" value="1"/>
</dbReference>
<dbReference type="Proteomes" id="UP001157946">
    <property type="component" value="Unassembled WGS sequence"/>
</dbReference>
<evidence type="ECO:0000256" key="7">
    <source>
        <dbReference type="ARBA" id="ARBA00023098"/>
    </source>
</evidence>
<evidence type="ECO:0000256" key="5">
    <source>
        <dbReference type="ARBA" id="ARBA00023002"/>
    </source>
</evidence>
<gene>
    <name evidence="12" type="ORF">SAMN06265361_104183</name>
</gene>
<feature type="signal peptide" evidence="9">
    <location>
        <begin position="1"/>
        <end position="20"/>
    </location>
</feature>
<evidence type="ECO:0000256" key="9">
    <source>
        <dbReference type="SAM" id="SignalP"/>
    </source>
</evidence>
<dbReference type="CDD" id="cd06558">
    <property type="entry name" value="crotonase-like"/>
    <property type="match status" value="1"/>
</dbReference>
<dbReference type="InterPro" id="IPR008927">
    <property type="entry name" value="6-PGluconate_DH-like_C_sf"/>
</dbReference>
<dbReference type="RefSeq" id="WP_102993322.1">
    <property type="nucleotide sequence ID" value="NZ_FXTU01000004.1"/>
</dbReference>
<proteinExistence type="inferred from homology"/>
<evidence type="ECO:0000256" key="3">
    <source>
        <dbReference type="ARBA" id="ARBA00022832"/>
    </source>
</evidence>
<dbReference type="InterPro" id="IPR036291">
    <property type="entry name" value="NAD(P)-bd_dom_sf"/>
</dbReference>
<keyword evidence="4" id="KW-0442">Lipid degradation</keyword>
<protein>
    <submittedName>
        <fullName evidence="12">3-hydroxyacyl-CoA dehydrogenase</fullName>
    </submittedName>
</protein>
<dbReference type="Pfam" id="PF02737">
    <property type="entry name" value="3HCDH_N"/>
    <property type="match status" value="1"/>
</dbReference>
<comment type="caution">
    <text evidence="12">The sequence shown here is derived from an EMBL/GenBank/DDBJ whole genome shotgun (WGS) entry which is preliminary data.</text>
</comment>
<keyword evidence="3" id="KW-0276">Fatty acid metabolism</keyword>
<comment type="similarity">
    <text evidence="2">Belongs to the 3-hydroxyacyl-CoA dehydrogenase family.</text>
</comment>
<dbReference type="InterPro" id="IPR006176">
    <property type="entry name" value="3-OHacyl-CoA_DH_NAD-bd"/>
</dbReference>
<evidence type="ECO:0000256" key="4">
    <source>
        <dbReference type="ARBA" id="ARBA00022963"/>
    </source>
</evidence>
<keyword evidence="6" id="KW-0520">NAD</keyword>
<dbReference type="Gene3D" id="3.90.226.10">
    <property type="entry name" value="2-enoyl-CoA Hydratase, Chain A, domain 1"/>
    <property type="match status" value="1"/>
</dbReference>
<evidence type="ECO:0000256" key="8">
    <source>
        <dbReference type="ARBA" id="ARBA00049556"/>
    </source>
</evidence>
<keyword evidence="7" id="KW-0443">Lipid metabolism</keyword>
<dbReference type="GO" id="GO:0003857">
    <property type="term" value="F:(3S)-3-hydroxyacyl-CoA dehydrogenase (NAD+) activity"/>
    <property type="evidence" value="ECO:0007669"/>
    <property type="project" value="UniProtKB-EC"/>
</dbReference>
<name>A0AA45WPX8_9BACL</name>
<keyword evidence="9" id="KW-0732">Signal</keyword>
<dbReference type="GO" id="GO:0006631">
    <property type="term" value="P:fatty acid metabolic process"/>
    <property type="evidence" value="ECO:0007669"/>
    <property type="project" value="UniProtKB-KW"/>
</dbReference>
<reference evidence="12" key="1">
    <citation type="submission" date="2017-05" db="EMBL/GenBank/DDBJ databases">
        <authorList>
            <person name="Varghese N."/>
            <person name="Submissions S."/>
        </authorList>
    </citation>
    <scope>NUCLEOTIDE SEQUENCE</scope>
    <source>
        <strain evidence="12">DSM 45262</strain>
    </source>
</reference>
<dbReference type="SUPFAM" id="SSF48179">
    <property type="entry name" value="6-phosphogluconate dehydrogenase C-terminal domain-like"/>
    <property type="match status" value="2"/>
</dbReference>
<evidence type="ECO:0000259" key="11">
    <source>
        <dbReference type="Pfam" id="PF02737"/>
    </source>
</evidence>
<dbReference type="GO" id="GO:0070403">
    <property type="term" value="F:NAD+ binding"/>
    <property type="evidence" value="ECO:0007669"/>
    <property type="project" value="InterPro"/>
</dbReference>
<dbReference type="InterPro" id="IPR001753">
    <property type="entry name" value="Enoyl-CoA_hydra/iso"/>
</dbReference>
<comment type="catalytic activity">
    <reaction evidence="8">
        <text>a (3S)-3-hydroxyacyl-CoA + NAD(+) = a 3-oxoacyl-CoA + NADH + H(+)</text>
        <dbReference type="Rhea" id="RHEA:22432"/>
        <dbReference type="ChEBI" id="CHEBI:15378"/>
        <dbReference type="ChEBI" id="CHEBI:57318"/>
        <dbReference type="ChEBI" id="CHEBI:57540"/>
        <dbReference type="ChEBI" id="CHEBI:57945"/>
        <dbReference type="ChEBI" id="CHEBI:90726"/>
        <dbReference type="EC" id="1.1.1.35"/>
    </reaction>
</comment>
<feature type="chain" id="PRO_5041305564" evidence="9">
    <location>
        <begin position="21"/>
        <end position="791"/>
    </location>
</feature>
<dbReference type="AlphaFoldDB" id="A0AA45WPX8"/>
<evidence type="ECO:0000256" key="6">
    <source>
        <dbReference type="ARBA" id="ARBA00023027"/>
    </source>
</evidence>
<feature type="domain" description="3-hydroxyacyl-CoA dehydrogenase C-terminal" evidence="10">
    <location>
        <begin position="199"/>
        <end position="298"/>
    </location>
</feature>
<evidence type="ECO:0000256" key="2">
    <source>
        <dbReference type="ARBA" id="ARBA00009463"/>
    </source>
</evidence>
<evidence type="ECO:0000313" key="13">
    <source>
        <dbReference type="Proteomes" id="UP001157946"/>
    </source>
</evidence>